<protein>
    <submittedName>
        <fullName evidence="2">Uncharacterized protein</fullName>
    </submittedName>
</protein>
<dbReference type="Proteomes" id="UP000179616">
    <property type="component" value="Unassembled WGS sequence"/>
</dbReference>
<dbReference type="NCBIfam" id="NF043060">
    <property type="entry name" value="MAP_0585_fam"/>
    <property type="match status" value="1"/>
</dbReference>
<dbReference type="STRING" id="948102.BKG76_11560"/>
<dbReference type="AlphaFoldDB" id="A0A1S1L767"/>
<name>A0A1S1L767_9MYCO</name>
<organism evidence="2 3">
    <name type="scientific">Mycobacteroides franklinii</name>
    <dbReference type="NCBI Taxonomy" id="948102"/>
    <lineage>
        <taxon>Bacteria</taxon>
        <taxon>Bacillati</taxon>
        <taxon>Actinomycetota</taxon>
        <taxon>Actinomycetes</taxon>
        <taxon>Mycobacteriales</taxon>
        <taxon>Mycobacteriaceae</taxon>
        <taxon>Mycobacteroides</taxon>
    </lineage>
</organism>
<dbReference type="EMBL" id="MLIK01000019">
    <property type="protein sequence ID" value="OHU22714.1"/>
    <property type="molecule type" value="Genomic_DNA"/>
</dbReference>
<dbReference type="InterPro" id="IPR049959">
    <property type="entry name" value="MAP_0585-like"/>
</dbReference>
<evidence type="ECO:0000313" key="3">
    <source>
        <dbReference type="Proteomes" id="UP000179616"/>
    </source>
</evidence>
<evidence type="ECO:0000313" key="2">
    <source>
        <dbReference type="EMBL" id="OHU22714.1"/>
    </source>
</evidence>
<comment type="caution">
    <text evidence="2">The sequence shown here is derived from an EMBL/GenBank/DDBJ whole genome shotgun (WGS) entry which is preliminary data.</text>
</comment>
<accession>A0A1S1L767</accession>
<proteinExistence type="predicted"/>
<feature type="region of interest" description="Disordered" evidence="1">
    <location>
        <begin position="1"/>
        <end position="73"/>
    </location>
</feature>
<gene>
    <name evidence="2" type="ORF">BKG76_11560</name>
</gene>
<feature type="compositionally biased region" description="Basic and acidic residues" evidence="1">
    <location>
        <begin position="63"/>
        <end position="73"/>
    </location>
</feature>
<dbReference type="OrthoDB" id="4578563at2"/>
<feature type="compositionally biased region" description="Pro residues" evidence="1">
    <location>
        <begin position="36"/>
        <end position="59"/>
    </location>
</feature>
<reference evidence="2 3" key="1">
    <citation type="submission" date="2016-10" db="EMBL/GenBank/DDBJ databases">
        <title>Evaluation of Human, Veterinary and Environmental Mycobacterium chelonae Isolates by Core Genome Phylogenomic Analysis, Targeted Gene Comparison, and Anti-microbial Susceptibility Patterns: A Tale of Mistaken Identities.</title>
        <authorList>
            <person name="Fogelson S.B."/>
            <person name="Camus A.C."/>
            <person name="Lorenz W."/>
            <person name="Vasireddy R."/>
            <person name="Vasireddy S."/>
            <person name="Smith T."/>
            <person name="Brown-Elliott B.A."/>
            <person name="Wallace R.J.Jr."/>
            <person name="Hasan N.A."/>
            <person name="Reischl U."/>
            <person name="Sanchez S."/>
        </authorList>
    </citation>
    <scope>NUCLEOTIDE SEQUENCE [LARGE SCALE GENOMIC DNA]</scope>
    <source>
        <strain evidence="2 3">1559</strain>
    </source>
</reference>
<sequence>MGGPTDLPRGFNTPGHGAPPPPPQRGPGWNDGSAPGGPPPNWEGPPPAGGWDAPQPPPGGWNRRYDHPGPPRDVARARDDFGYFEYNGFSAVPTFNPWYGGWGYWYFGVWIPLY</sequence>
<evidence type="ECO:0000256" key="1">
    <source>
        <dbReference type="SAM" id="MobiDB-lite"/>
    </source>
</evidence>